<proteinExistence type="predicted"/>
<name>A0A0E9VUH1_ANGAN</name>
<reference evidence="1" key="2">
    <citation type="journal article" date="2015" name="Fish Shellfish Immunol.">
        <title>Early steps in the European eel (Anguilla anguilla)-Vibrio vulnificus interaction in the gills: Role of the RtxA13 toxin.</title>
        <authorList>
            <person name="Callol A."/>
            <person name="Pajuelo D."/>
            <person name="Ebbesson L."/>
            <person name="Teles M."/>
            <person name="MacKenzie S."/>
            <person name="Amaro C."/>
        </authorList>
    </citation>
    <scope>NUCLEOTIDE SEQUENCE</scope>
</reference>
<dbReference type="AlphaFoldDB" id="A0A0E9VUH1"/>
<sequence length="38" mass="4165">MFQVQLQSQGWPSPVPGDLPSTLRLAHRILLTGSSMKS</sequence>
<reference evidence="1" key="1">
    <citation type="submission" date="2014-11" db="EMBL/GenBank/DDBJ databases">
        <authorList>
            <person name="Amaro Gonzalez C."/>
        </authorList>
    </citation>
    <scope>NUCLEOTIDE SEQUENCE</scope>
</reference>
<dbReference type="EMBL" id="GBXM01026788">
    <property type="protein sequence ID" value="JAH81789.1"/>
    <property type="molecule type" value="Transcribed_RNA"/>
</dbReference>
<accession>A0A0E9VUH1</accession>
<protein>
    <submittedName>
        <fullName evidence="1">Uncharacterized protein</fullName>
    </submittedName>
</protein>
<evidence type="ECO:0000313" key="1">
    <source>
        <dbReference type="EMBL" id="JAH81789.1"/>
    </source>
</evidence>
<organism evidence="1">
    <name type="scientific">Anguilla anguilla</name>
    <name type="common">European freshwater eel</name>
    <name type="synonym">Muraena anguilla</name>
    <dbReference type="NCBI Taxonomy" id="7936"/>
    <lineage>
        <taxon>Eukaryota</taxon>
        <taxon>Metazoa</taxon>
        <taxon>Chordata</taxon>
        <taxon>Craniata</taxon>
        <taxon>Vertebrata</taxon>
        <taxon>Euteleostomi</taxon>
        <taxon>Actinopterygii</taxon>
        <taxon>Neopterygii</taxon>
        <taxon>Teleostei</taxon>
        <taxon>Anguilliformes</taxon>
        <taxon>Anguillidae</taxon>
        <taxon>Anguilla</taxon>
    </lineage>
</organism>